<feature type="region of interest" description="Disordered" evidence="1">
    <location>
        <begin position="133"/>
        <end position="153"/>
    </location>
</feature>
<dbReference type="PANTHER" id="PTHR15396">
    <property type="entry name" value="RIBONUCLEASE P PROTEIN SUBUNIT P40"/>
    <property type="match status" value="1"/>
</dbReference>
<gene>
    <name evidence="2" type="ORF">K461DRAFT_295306</name>
</gene>
<dbReference type="AlphaFoldDB" id="A0A9P4J2J5"/>
<dbReference type="OrthoDB" id="63112at2759"/>
<comment type="caution">
    <text evidence="2">The sequence shown here is derived from an EMBL/GenBank/DDBJ whole genome shotgun (WGS) entry which is preliminary data.</text>
</comment>
<reference evidence="2" key="1">
    <citation type="journal article" date="2020" name="Stud. Mycol.">
        <title>101 Dothideomycetes genomes: a test case for predicting lifestyles and emergence of pathogens.</title>
        <authorList>
            <person name="Haridas S."/>
            <person name="Albert R."/>
            <person name="Binder M."/>
            <person name="Bloem J."/>
            <person name="Labutti K."/>
            <person name="Salamov A."/>
            <person name="Andreopoulos B."/>
            <person name="Baker S."/>
            <person name="Barry K."/>
            <person name="Bills G."/>
            <person name="Bluhm B."/>
            <person name="Cannon C."/>
            <person name="Castanera R."/>
            <person name="Culley D."/>
            <person name="Daum C."/>
            <person name="Ezra D."/>
            <person name="Gonzalez J."/>
            <person name="Henrissat B."/>
            <person name="Kuo A."/>
            <person name="Liang C."/>
            <person name="Lipzen A."/>
            <person name="Lutzoni F."/>
            <person name="Magnuson J."/>
            <person name="Mondo S."/>
            <person name="Nolan M."/>
            <person name="Ohm R."/>
            <person name="Pangilinan J."/>
            <person name="Park H.-J."/>
            <person name="Ramirez L."/>
            <person name="Alfaro M."/>
            <person name="Sun H."/>
            <person name="Tritt A."/>
            <person name="Yoshinaga Y."/>
            <person name="Zwiers L.-H."/>
            <person name="Turgeon B."/>
            <person name="Goodwin S."/>
            <person name="Spatafora J."/>
            <person name="Crous P."/>
            <person name="Grigoriev I."/>
        </authorList>
    </citation>
    <scope>NUCLEOTIDE SEQUENCE</scope>
    <source>
        <strain evidence="2">CBS 260.36</strain>
    </source>
</reference>
<proteinExistence type="predicted"/>
<organism evidence="2 3">
    <name type="scientific">Myriangium duriaei CBS 260.36</name>
    <dbReference type="NCBI Taxonomy" id="1168546"/>
    <lineage>
        <taxon>Eukaryota</taxon>
        <taxon>Fungi</taxon>
        <taxon>Dikarya</taxon>
        <taxon>Ascomycota</taxon>
        <taxon>Pezizomycotina</taxon>
        <taxon>Dothideomycetes</taxon>
        <taxon>Dothideomycetidae</taxon>
        <taxon>Myriangiales</taxon>
        <taxon>Myriangiaceae</taxon>
        <taxon>Myriangium</taxon>
    </lineage>
</organism>
<dbReference type="GO" id="GO:0004526">
    <property type="term" value="F:ribonuclease P activity"/>
    <property type="evidence" value="ECO:0007669"/>
    <property type="project" value="TreeGrafter"/>
</dbReference>
<dbReference type="Proteomes" id="UP000799439">
    <property type="component" value="Unassembled WGS sequence"/>
</dbReference>
<dbReference type="GO" id="GO:0030681">
    <property type="term" value="C:multimeric ribonuclease P complex"/>
    <property type="evidence" value="ECO:0007669"/>
    <property type="project" value="TreeGrafter"/>
</dbReference>
<dbReference type="EMBL" id="ML996088">
    <property type="protein sequence ID" value="KAF2151233.1"/>
    <property type="molecule type" value="Genomic_DNA"/>
</dbReference>
<dbReference type="PANTHER" id="PTHR15396:SF1">
    <property type="entry name" value="RIBONUCLEASE P PROTEIN SUBUNIT P40"/>
    <property type="match status" value="1"/>
</dbReference>
<evidence type="ECO:0000313" key="3">
    <source>
        <dbReference type="Proteomes" id="UP000799439"/>
    </source>
</evidence>
<name>A0A9P4J2J5_9PEZI</name>
<keyword evidence="3" id="KW-1185">Reference proteome</keyword>
<dbReference type="GO" id="GO:0001682">
    <property type="term" value="P:tRNA 5'-leader removal"/>
    <property type="evidence" value="ECO:0007669"/>
    <property type="project" value="InterPro"/>
</dbReference>
<sequence>MLDIRDDSVLAPKCYFTHVHLPQHVDHRQPPTKKKPFSSVLDHPFNHSIDILAPNAIAHTLQDKLRQLTSNLRYAKVHLKLLDLVEGDFFNTYIKQGDILLLSSGTAGVDNTFSLSAGILRLSLDKPTYERCGLQGKPLPSSSSSSSSNPGRKHSKYRYLVELNLRLPSMVRGKPLHNRMLYAFRNALPEARTCLFADLSSSSSSSSSSASSATAAQGIDAFAPIWRDVLPDLHLLPLLRVPAFPSADSTTPDSTVLEEWLEYLSLALLDSPRLREGDEVDSVLSRYCVPELLDGSEATVQDLARIRMRGLISSRTAAGVLAQCVEAAAPHTTDGDEKEAAWAAFRVQRFDGSACVAFLRDGEGWVWEYEG</sequence>
<evidence type="ECO:0000313" key="2">
    <source>
        <dbReference type="EMBL" id="KAF2151233.1"/>
    </source>
</evidence>
<accession>A0A9P4J2J5</accession>
<dbReference type="Pfam" id="PF08584">
    <property type="entry name" value="Ribonuc_P_40"/>
    <property type="match status" value="1"/>
</dbReference>
<evidence type="ECO:0000256" key="1">
    <source>
        <dbReference type="SAM" id="MobiDB-lite"/>
    </source>
</evidence>
<dbReference type="GO" id="GO:0000172">
    <property type="term" value="C:ribonuclease MRP complex"/>
    <property type="evidence" value="ECO:0007669"/>
    <property type="project" value="TreeGrafter"/>
</dbReference>
<dbReference type="InterPro" id="IPR013893">
    <property type="entry name" value="RNase_P_Rpp40"/>
</dbReference>
<dbReference type="GO" id="GO:0000447">
    <property type="term" value="P:endonucleolytic cleavage in ITS1 to separate SSU-rRNA from 5.8S rRNA and LSU-rRNA from tricistronic rRNA transcript (SSU-rRNA, 5.8S rRNA, LSU-rRNA)"/>
    <property type="evidence" value="ECO:0007669"/>
    <property type="project" value="TreeGrafter"/>
</dbReference>
<dbReference type="GO" id="GO:0000171">
    <property type="term" value="F:ribonuclease MRP activity"/>
    <property type="evidence" value="ECO:0007669"/>
    <property type="project" value="TreeGrafter"/>
</dbReference>
<protein>
    <submittedName>
        <fullName evidence="2">Uncharacterized protein</fullName>
    </submittedName>
</protein>